<organism evidence="2">
    <name type="scientific">Gongylonema pulchrum</name>
    <dbReference type="NCBI Taxonomy" id="637853"/>
    <lineage>
        <taxon>Eukaryota</taxon>
        <taxon>Metazoa</taxon>
        <taxon>Ecdysozoa</taxon>
        <taxon>Nematoda</taxon>
        <taxon>Chromadorea</taxon>
        <taxon>Rhabditida</taxon>
        <taxon>Spirurina</taxon>
        <taxon>Spiruromorpha</taxon>
        <taxon>Spiruroidea</taxon>
        <taxon>Gongylonematidae</taxon>
        <taxon>Gongylonema</taxon>
    </lineage>
</organism>
<evidence type="ECO:0000313" key="2">
    <source>
        <dbReference type="WBParaSite" id="GPUH_0000902401-mRNA-1"/>
    </source>
</evidence>
<feature type="region of interest" description="Disordered" evidence="1">
    <location>
        <begin position="50"/>
        <end position="78"/>
    </location>
</feature>
<protein>
    <submittedName>
        <fullName evidence="2">Peptidase_M14 domain-containing protein</fullName>
    </submittedName>
</protein>
<proteinExistence type="predicted"/>
<accession>A0A183DJX3</accession>
<dbReference type="AlphaFoldDB" id="A0A183DJX3"/>
<dbReference type="WBParaSite" id="GPUH_0000902401-mRNA-1">
    <property type="protein sequence ID" value="GPUH_0000902401-mRNA-1"/>
    <property type="gene ID" value="GPUH_0000902401"/>
</dbReference>
<reference evidence="2" key="1">
    <citation type="submission" date="2016-06" db="UniProtKB">
        <authorList>
            <consortium name="WormBaseParasite"/>
        </authorList>
    </citation>
    <scope>IDENTIFICATION</scope>
</reference>
<evidence type="ECO:0000256" key="1">
    <source>
        <dbReference type="SAM" id="MobiDB-lite"/>
    </source>
</evidence>
<sequence>LFLQAILHSGSQPLHAPNGQSYYFDDKNYQGKPGYFMCSMPLDEVVKTVQENSPPATTDESGNSTTVTPEQFFKTVSH</sequence>
<name>A0A183DJX3_9BILA</name>